<dbReference type="Proteomes" id="UP000326565">
    <property type="component" value="Unassembled WGS sequence"/>
</dbReference>
<dbReference type="AlphaFoldDB" id="A0A5N5WPU4"/>
<sequence>MCPFWYLDLHPLWCICFTFLMRCLFPLFLSCFLFPFCVYSVCSDTFEIHVVNS</sequence>
<name>A0A5N5WPU4_9EURO</name>
<keyword evidence="1" id="KW-1133">Transmembrane helix</keyword>
<feature type="transmembrane region" description="Helical" evidence="1">
    <location>
        <begin position="12"/>
        <end position="36"/>
    </location>
</feature>
<protein>
    <submittedName>
        <fullName evidence="2">Uncharacterized protein</fullName>
    </submittedName>
</protein>
<reference evidence="2 3" key="1">
    <citation type="submission" date="2019-04" db="EMBL/GenBank/DDBJ databases">
        <title>Friends and foes A comparative genomics study of 23 Aspergillus species from section Flavi.</title>
        <authorList>
            <consortium name="DOE Joint Genome Institute"/>
            <person name="Kjaerbolling I."/>
            <person name="Vesth T."/>
            <person name="Frisvad J.C."/>
            <person name="Nybo J.L."/>
            <person name="Theobald S."/>
            <person name="Kildgaard S."/>
            <person name="Isbrandt T."/>
            <person name="Kuo A."/>
            <person name="Sato A."/>
            <person name="Lyhne E.K."/>
            <person name="Kogle M.E."/>
            <person name="Wiebenga A."/>
            <person name="Kun R.S."/>
            <person name="Lubbers R.J."/>
            <person name="Makela M.R."/>
            <person name="Barry K."/>
            <person name="Chovatia M."/>
            <person name="Clum A."/>
            <person name="Daum C."/>
            <person name="Haridas S."/>
            <person name="He G."/>
            <person name="LaButti K."/>
            <person name="Lipzen A."/>
            <person name="Mondo S."/>
            <person name="Riley R."/>
            <person name="Salamov A."/>
            <person name="Simmons B.A."/>
            <person name="Magnuson J.K."/>
            <person name="Henrissat B."/>
            <person name="Mortensen U.H."/>
            <person name="Larsen T.O."/>
            <person name="Devries R.P."/>
            <person name="Grigoriev I.V."/>
            <person name="Machida M."/>
            <person name="Baker S.E."/>
            <person name="Andersen M.R."/>
        </authorList>
    </citation>
    <scope>NUCLEOTIDE SEQUENCE [LARGE SCALE GENOMIC DNA]</scope>
    <source>
        <strain evidence="2 3">CBS 151.66</strain>
    </source>
</reference>
<keyword evidence="1" id="KW-0812">Transmembrane</keyword>
<evidence type="ECO:0000313" key="2">
    <source>
        <dbReference type="EMBL" id="KAB8070299.1"/>
    </source>
</evidence>
<dbReference type="EMBL" id="ML732307">
    <property type="protein sequence ID" value="KAB8070299.1"/>
    <property type="molecule type" value="Genomic_DNA"/>
</dbReference>
<evidence type="ECO:0000313" key="3">
    <source>
        <dbReference type="Proteomes" id="UP000326565"/>
    </source>
</evidence>
<organism evidence="2 3">
    <name type="scientific">Aspergillus leporis</name>
    <dbReference type="NCBI Taxonomy" id="41062"/>
    <lineage>
        <taxon>Eukaryota</taxon>
        <taxon>Fungi</taxon>
        <taxon>Dikarya</taxon>
        <taxon>Ascomycota</taxon>
        <taxon>Pezizomycotina</taxon>
        <taxon>Eurotiomycetes</taxon>
        <taxon>Eurotiomycetidae</taxon>
        <taxon>Eurotiales</taxon>
        <taxon>Aspergillaceae</taxon>
        <taxon>Aspergillus</taxon>
        <taxon>Aspergillus subgen. Circumdati</taxon>
    </lineage>
</organism>
<evidence type="ECO:0000256" key="1">
    <source>
        <dbReference type="SAM" id="Phobius"/>
    </source>
</evidence>
<keyword evidence="1" id="KW-0472">Membrane</keyword>
<keyword evidence="3" id="KW-1185">Reference proteome</keyword>
<accession>A0A5N5WPU4</accession>
<gene>
    <name evidence="2" type="ORF">BDV29DRAFT_34980</name>
</gene>
<proteinExistence type="predicted"/>